<name>A0AAD9PPH9_9APIC</name>
<dbReference type="KEGG" id="bdw:94335672"/>
<comment type="caution">
    <text evidence="2">The sequence shown here is derived from an EMBL/GenBank/DDBJ whole genome shotgun (WGS) entry which is preliminary data.</text>
</comment>
<evidence type="ECO:0000313" key="3">
    <source>
        <dbReference type="Proteomes" id="UP001214638"/>
    </source>
</evidence>
<proteinExistence type="predicted"/>
<dbReference type="EMBL" id="JALLKP010000001">
    <property type="protein sequence ID" value="KAK2198362.1"/>
    <property type="molecule type" value="Genomic_DNA"/>
</dbReference>
<gene>
    <name evidence="2" type="ORF">BdWA1_001374</name>
</gene>
<dbReference type="RefSeq" id="XP_067805204.1">
    <property type="nucleotide sequence ID" value="XM_067946413.1"/>
</dbReference>
<dbReference type="Proteomes" id="UP001214638">
    <property type="component" value="Unassembled WGS sequence"/>
</dbReference>
<feature type="signal peptide" evidence="1">
    <location>
        <begin position="1"/>
        <end position="16"/>
    </location>
</feature>
<dbReference type="AlphaFoldDB" id="A0AAD9PPH9"/>
<keyword evidence="3" id="KW-1185">Reference proteome</keyword>
<keyword evidence="1" id="KW-0732">Signal</keyword>
<accession>A0AAD9PPH9</accession>
<reference evidence="2" key="1">
    <citation type="journal article" date="2023" name="Nat. Microbiol.">
        <title>Babesia duncani multi-omics identifies virulence factors and drug targets.</title>
        <authorList>
            <person name="Singh P."/>
            <person name="Lonardi S."/>
            <person name="Liang Q."/>
            <person name="Vydyam P."/>
            <person name="Khabirova E."/>
            <person name="Fang T."/>
            <person name="Gihaz S."/>
            <person name="Thekkiniath J."/>
            <person name="Munshi M."/>
            <person name="Abel S."/>
            <person name="Ciampossin L."/>
            <person name="Batugedara G."/>
            <person name="Gupta M."/>
            <person name="Lu X.M."/>
            <person name="Lenz T."/>
            <person name="Chakravarty S."/>
            <person name="Cornillot E."/>
            <person name="Hu Y."/>
            <person name="Ma W."/>
            <person name="Gonzalez L.M."/>
            <person name="Sanchez S."/>
            <person name="Estrada K."/>
            <person name="Sanchez-Flores A."/>
            <person name="Montero E."/>
            <person name="Harb O.S."/>
            <person name="Le Roch K.G."/>
            <person name="Mamoun C.B."/>
        </authorList>
    </citation>
    <scope>NUCLEOTIDE SEQUENCE</scope>
    <source>
        <strain evidence="2">WA1</strain>
    </source>
</reference>
<organism evidence="2 3">
    <name type="scientific">Babesia duncani</name>
    <dbReference type="NCBI Taxonomy" id="323732"/>
    <lineage>
        <taxon>Eukaryota</taxon>
        <taxon>Sar</taxon>
        <taxon>Alveolata</taxon>
        <taxon>Apicomplexa</taxon>
        <taxon>Aconoidasida</taxon>
        <taxon>Piroplasmida</taxon>
        <taxon>Babesiidae</taxon>
        <taxon>Babesia</taxon>
    </lineage>
</organism>
<evidence type="ECO:0000256" key="1">
    <source>
        <dbReference type="SAM" id="SignalP"/>
    </source>
</evidence>
<evidence type="ECO:0000313" key="2">
    <source>
        <dbReference type="EMBL" id="KAK2198362.1"/>
    </source>
</evidence>
<dbReference type="GeneID" id="94335672"/>
<feature type="chain" id="PRO_5042081854" evidence="1">
    <location>
        <begin position="17"/>
        <end position="182"/>
    </location>
</feature>
<protein>
    <submittedName>
        <fullName evidence="2">Uncharacterized protein</fullName>
    </submittedName>
</protein>
<sequence length="182" mass="20749">MKLAFLLSLLTAVVNSKPVISNKYNFFKNDKFAPTTPTRFSPFSYGLQATVLQLNGYEEGYKKYIKFISNREALVNFKLLEPSTRLQRSLVKDVVIQATYIRFLDVPKKTCNPKTFISIVDCEISTEGKVTMKKKLGTEEFVASRKSFKATKSLIFKDVLNNEKGINMDDIYVHGVNIISRI</sequence>